<dbReference type="EMBL" id="ASGP02000002">
    <property type="protein sequence ID" value="KAH9522233.1"/>
    <property type="molecule type" value="Genomic_DNA"/>
</dbReference>
<evidence type="ECO:0000256" key="5">
    <source>
        <dbReference type="PROSITE-ProRule" id="PRU00302"/>
    </source>
</evidence>
<reference evidence="9" key="1">
    <citation type="submission" date="2013-05" db="EMBL/GenBank/DDBJ databases">
        <authorList>
            <person name="Yim A.K.Y."/>
            <person name="Chan T.F."/>
            <person name="Ji K.M."/>
            <person name="Liu X.Y."/>
            <person name="Zhou J.W."/>
            <person name="Li R.Q."/>
            <person name="Yang K.Y."/>
            <person name="Li J."/>
            <person name="Li M."/>
            <person name="Law P.T.W."/>
            <person name="Wu Y.L."/>
            <person name="Cai Z.L."/>
            <person name="Qin H."/>
            <person name="Bao Y."/>
            <person name="Leung R.K.K."/>
            <person name="Ng P.K.S."/>
            <person name="Zou J."/>
            <person name="Zhong X.J."/>
            <person name="Ran P.X."/>
            <person name="Zhong N.S."/>
            <person name="Liu Z.G."/>
            <person name="Tsui S.K.W."/>
        </authorList>
    </citation>
    <scope>NUCLEOTIDE SEQUENCE</scope>
    <source>
        <strain evidence="9">Derf</strain>
        <tissue evidence="9">Whole organism</tissue>
    </source>
</reference>
<evidence type="ECO:0000256" key="6">
    <source>
        <dbReference type="SAM" id="MobiDB-lite"/>
    </source>
</evidence>
<feature type="compositionally biased region" description="Basic and acidic residues" evidence="6">
    <location>
        <begin position="672"/>
        <end position="687"/>
    </location>
</feature>
<dbReference type="SMART" id="SM00032">
    <property type="entry name" value="CCP"/>
    <property type="match status" value="3"/>
</dbReference>
<feature type="region of interest" description="Disordered" evidence="6">
    <location>
        <begin position="719"/>
        <end position="774"/>
    </location>
</feature>
<dbReference type="Gene3D" id="2.60.120.260">
    <property type="entry name" value="Galactose-binding domain-like"/>
    <property type="match status" value="1"/>
</dbReference>
<feature type="domain" description="Sushi" evidence="8">
    <location>
        <begin position="323"/>
        <end position="383"/>
    </location>
</feature>
<dbReference type="SUPFAM" id="SSF57535">
    <property type="entry name" value="Complement control module/SCR domain"/>
    <property type="match status" value="3"/>
</dbReference>
<sequence>MYRKMDSIHLKNIFKFFPLILLATLFIILSSSSSSSMNAAATDETNDLTTTVENIFIADDDNNVDYNYGNQGGTDFGSPSIVPSPSSMTLVRATCGYPGSPRNGRVLHLLERYEEGMVITFECDPGYFLLGPMTRTCQSNNTWSGRMPICDQSIRNLGLTSASEALNNYPPQLAVDGNFRTCFFSNRRKPRWWRVELPKAAMDNQSIISVALTLPPINAELYFSIYVIEVETLTTNHGENDTFLGKNSTQTSYGHSVTTMSTSSKYHKCASFRGVFSSKTIFVQCSSNNGGLRGNYLQIEDDYPQLEYFGLCEVDVFVERGHYECGQVEVPAFGFVLDQQISVDGSRSVEYHCHDGYRLIGQSRRHCDQRTGQWIDKEPYCERITCPEPVSIMNGFHRMYGEDYYDQPVVGSRTVYECRPGFVFVDPNANDTRICDRYGQWSGSLDVPQCEPIDCGHPESLLVNSEEFFLSGAQFRLINGSTKFSALAELICSSQDVQRSNLTRSSLWFRCREDGLWTEIINQNETTISSSSSSRHRSSTSCVRQRHNGFLYFYGYGSSSTIKNFFRNKSFYIRETSVNILHLLAAVVIAAFLSILIIVILMFKRNIIEWPEAALSSSTVSAMKRRIKLTGESIAKFLLTIFNRLRNCLINSSSSSSPNVHSSQPESNSDNDGDHREHSEEKEEPRRASLTKSILTPPIFTITPSLSLDIESGRISRQQNANDNHAISSSQSSSSSSSPSSSSCSIVVDQETLNSNTNNNNNNSNNANNNNRNKNDLNQALATFYEEITNAAKQMFSEETDRKLIRAARIAAELDAIKNHTQKSANYHHHYPQQQPQQQQQYQWIYSTPPRFTHSSGCTSLPPSLHEYHQILPANTNSQQQQHPQVTQSQIYAKVDLIRKHRYRKEKDNIVSVYQVPKPRCPIISQQQQQQHQPQLSSDYHQLRKAISTPDAVFVDVNNDYGEYGTIRRIQQICSNTIQRPPNNKTMTTTTVTIHEPTNKFPLKTLL</sequence>
<comment type="caution">
    <text evidence="9">The sequence shown here is derived from an EMBL/GenBank/DDBJ whole genome shotgun (WGS) entry which is preliminary data.</text>
</comment>
<dbReference type="PANTHER" id="PTHR19325">
    <property type="entry name" value="COMPLEMENT COMPONENT-RELATED SUSHI DOMAIN-CONTAINING"/>
    <property type="match status" value="1"/>
</dbReference>
<dbReference type="SUPFAM" id="SSF49785">
    <property type="entry name" value="Galactose-binding domain-like"/>
    <property type="match status" value="1"/>
</dbReference>
<feature type="domain" description="Sushi" evidence="8">
    <location>
        <begin position="93"/>
        <end position="152"/>
    </location>
</feature>
<evidence type="ECO:0000313" key="9">
    <source>
        <dbReference type="EMBL" id="KAH9522233.1"/>
    </source>
</evidence>
<evidence type="ECO:0000313" key="10">
    <source>
        <dbReference type="Proteomes" id="UP000790347"/>
    </source>
</evidence>
<dbReference type="InterPro" id="IPR000436">
    <property type="entry name" value="Sushi_SCR_CCP_dom"/>
</dbReference>
<dbReference type="CDD" id="cd00033">
    <property type="entry name" value="CCP"/>
    <property type="match status" value="3"/>
</dbReference>
<feature type="disulfide bond" evidence="5">
    <location>
        <begin position="123"/>
        <end position="150"/>
    </location>
</feature>
<evidence type="ECO:0000259" key="8">
    <source>
        <dbReference type="PROSITE" id="PS50923"/>
    </source>
</evidence>
<proteinExistence type="predicted"/>
<gene>
    <name evidence="9" type="ORF">DERF_005824</name>
</gene>
<dbReference type="PANTHER" id="PTHR19325:SF575">
    <property type="entry name" value="LOCOMOTION-RELATED PROTEIN HIKARU GENKI"/>
    <property type="match status" value="1"/>
</dbReference>
<feature type="domain" description="Sushi" evidence="8">
    <location>
        <begin position="384"/>
        <end position="452"/>
    </location>
</feature>
<keyword evidence="4" id="KW-0325">Glycoprotein</keyword>
<evidence type="ECO:0000256" key="3">
    <source>
        <dbReference type="ARBA" id="ARBA00023157"/>
    </source>
</evidence>
<keyword evidence="3 5" id="KW-1015">Disulfide bond</keyword>
<keyword evidence="1 5" id="KW-0768">Sushi</keyword>
<keyword evidence="7" id="KW-0812">Transmembrane</keyword>
<comment type="caution">
    <text evidence="5">Lacks conserved residue(s) required for the propagation of feature annotation.</text>
</comment>
<feature type="compositionally biased region" description="Low complexity" evidence="6">
    <location>
        <begin position="754"/>
        <end position="774"/>
    </location>
</feature>
<keyword evidence="10" id="KW-1185">Reference proteome</keyword>
<accession>A0A922L7J3</accession>
<dbReference type="AlphaFoldDB" id="A0A922L7J3"/>
<keyword evidence="2" id="KW-0677">Repeat</keyword>
<keyword evidence="7" id="KW-1133">Transmembrane helix</keyword>
<evidence type="ECO:0000256" key="2">
    <source>
        <dbReference type="ARBA" id="ARBA00022737"/>
    </source>
</evidence>
<dbReference type="Pfam" id="PF00084">
    <property type="entry name" value="Sushi"/>
    <property type="match status" value="3"/>
</dbReference>
<dbReference type="InterPro" id="IPR035976">
    <property type="entry name" value="Sushi/SCR/CCP_sf"/>
</dbReference>
<feature type="compositionally biased region" description="Low complexity" evidence="6">
    <location>
        <begin position="654"/>
        <end position="667"/>
    </location>
</feature>
<dbReference type="InterPro" id="IPR008979">
    <property type="entry name" value="Galactose-bd-like_sf"/>
</dbReference>
<dbReference type="Gene3D" id="2.10.70.10">
    <property type="entry name" value="Complement Module, domain 1"/>
    <property type="match status" value="3"/>
</dbReference>
<reference evidence="9" key="2">
    <citation type="journal article" date="2022" name="Res Sq">
        <title>Comparative Genomics Reveals Insights into the Divergent Evolution of Astigmatic Mites and Household Pest Adaptations.</title>
        <authorList>
            <person name="Xiong Q."/>
            <person name="Wan A.T.-Y."/>
            <person name="Liu X.-Y."/>
            <person name="Fung C.S.-H."/>
            <person name="Xiao X."/>
            <person name="Malainual N."/>
            <person name="Hou J."/>
            <person name="Wang L."/>
            <person name="Wang M."/>
            <person name="Yang K."/>
            <person name="Cui Y."/>
            <person name="Leung E."/>
            <person name="Nong W."/>
            <person name="Shin S.-K."/>
            <person name="Au S."/>
            <person name="Jeong K.Y."/>
            <person name="Chew F.T."/>
            <person name="Hui J."/>
            <person name="Leung T.F."/>
            <person name="Tungtrongchitr A."/>
            <person name="Zhong N."/>
            <person name="Liu Z."/>
            <person name="Tsui S."/>
        </authorList>
    </citation>
    <scope>NUCLEOTIDE SEQUENCE</scope>
    <source>
        <strain evidence="9">Derf</strain>
        <tissue evidence="9">Whole organism</tissue>
    </source>
</reference>
<feature type="transmembrane region" description="Helical" evidence="7">
    <location>
        <begin position="580"/>
        <end position="603"/>
    </location>
</feature>
<name>A0A922L7J3_DERFA</name>
<dbReference type="InterPro" id="IPR050350">
    <property type="entry name" value="Compl-Cell_Adhes-Reg"/>
</dbReference>
<evidence type="ECO:0000256" key="1">
    <source>
        <dbReference type="ARBA" id="ARBA00022659"/>
    </source>
</evidence>
<evidence type="ECO:0000256" key="4">
    <source>
        <dbReference type="ARBA" id="ARBA00023180"/>
    </source>
</evidence>
<feature type="compositionally biased region" description="Low complexity" evidence="6">
    <location>
        <begin position="728"/>
        <end position="745"/>
    </location>
</feature>
<dbReference type="Proteomes" id="UP000790347">
    <property type="component" value="Unassembled WGS sequence"/>
</dbReference>
<feature type="region of interest" description="Disordered" evidence="6">
    <location>
        <begin position="654"/>
        <end position="694"/>
    </location>
</feature>
<organism evidence="9 10">
    <name type="scientific">Dermatophagoides farinae</name>
    <name type="common">American house dust mite</name>
    <dbReference type="NCBI Taxonomy" id="6954"/>
    <lineage>
        <taxon>Eukaryota</taxon>
        <taxon>Metazoa</taxon>
        <taxon>Ecdysozoa</taxon>
        <taxon>Arthropoda</taxon>
        <taxon>Chelicerata</taxon>
        <taxon>Arachnida</taxon>
        <taxon>Acari</taxon>
        <taxon>Acariformes</taxon>
        <taxon>Sarcoptiformes</taxon>
        <taxon>Astigmata</taxon>
        <taxon>Psoroptidia</taxon>
        <taxon>Analgoidea</taxon>
        <taxon>Pyroglyphidae</taxon>
        <taxon>Dermatophagoidinae</taxon>
        <taxon>Dermatophagoides</taxon>
    </lineage>
</organism>
<protein>
    <recommendedName>
        <fullName evidence="8">Sushi domain-containing protein</fullName>
    </recommendedName>
</protein>
<dbReference type="PROSITE" id="PS50923">
    <property type="entry name" value="SUSHI"/>
    <property type="match status" value="3"/>
</dbReference>
<keyword evidence="7" id="KW-0472">Membrane</keyword>
<evidence type="ECO:0000256" key="7">
    <source>
        <dbReference type="SAM" id="Phobius"/>
    </source>
</evidence>